<evidence type="ECO:0000259" key="8">
    <source>
        <dbReference type="Pfam" id="PF12804"/>
    </source>
</evidence>
<proteinExistence type="predicted"/>
<dbReference type="InterPro" id="IPR029044">
    <property type="entry name" value="Nucleotide-diphossugar_trans"/>
</dbReference>
<dbReference type="RefSeq" id="WP_263341808.1">
    <property type="nucleotide sequence ID" value="NZ_JAGSYH010000008.1"/>
</dbReference>
<keyword evidence="4" id="KW-0547">Nucleotide-binding</keyword>
<accession>A0ABW1EMK0</accession>
<keyword evidence="9" id="KW-0548">Nucleotidyltransferase</keyword>
<evidence type="ECO:0000256" key="3">
    <source>
        <dbReference type="ARBA" id="ARBA00022723"/>
    </source>
</evidence>
<evidence type="ECO:0000256" key="5">
    <source>
        <dbReference type="ARBA" id="ARBA00022842"/>
    </source>
</evidence>
<keyword evidence="2" id="KW-0808">Transferase</keyword>
<dbReference type="GO" id="GO:0016779">
    <property type="term" value="F:nucleotidyltransferase activity"/>
    <property type="evidence" value="ECO:0007669"/>
    <property type="project" value="UniProtKB-KW"/>
</dbReference>
<evidence type="ECO:0000313" key="9">
    <source>
        <dbReference type="EMBL" id="MFC5865496.1"/>
    </source>
</evidence>
<dbReference type="Proteomes" id="UP001596091">
    <property type="component" value="Unassembled WGS sequence"/>
</dbReference>
<gene>
    <name evidence="9" type="ORF">ACFPT7_24535</name>
</gene>
<dbReference type="PANTHER" id="PTHR19136:SF81">
    <property type="entry name" value="MOLYBDENUM COFACTOR GUANYLYLTRANSFERASE"/>
    <property type="match status" value="1"/>
</dbReference>
<evidence type="ECO:0000256" key="7">
    <source>
        <dbReference type="ARBA" id="ARBA00023150"/>
    </source>
</evidence>
<keyword evidence="6" id="KW-0342">GTP-binding</keyword>
<keyword evidence="5" id="KW-0460">Magnesium</keyword>
<keyword evidence="7" id="KW-0501">Molybdenum cofactor biosynthesis</keyword>
<evidence type="ECO:0000313" key="10">
    <source>
        <dbReference type="Proteomes" id="UP001596091"/>
    </source>
</evidence>
<evidence type="ECO:0000256" key="2">
    <source>
        <dbReference type="ARBA" id="ARBA00022679"/>
    </source>
</evidence>
<evidence type="ECO:0000256" key="1">
    <source>
        <dbReference type="ARBA" id="ARBA00022490"/>
    </source>
</evidence>
<dbReference type="PANTHER" id="PTHR19136">
    <property type="entry name" value="MOLYBDENUM COFACTOR GUANYLYLTRANSFERASE"/>
    <property type="match status" value="1"/>
</dbReference>
<dbReference type="SUPFAM" id="SSF53448">
    <property type="entry name" value="Nucleotide-diphospho-sugar transferases"/>
    <property type="match status" value="1"/>
</dbReference>
<evidence type="ECO:0000256" key="6">
    <source>
        <dbReference type="ARBA" id="ARBA00023134"/>
    </source>
</evidence>
<comment type="caution">
    <text evidence="9">The sequence shown here is derived from an EMBL/GenBank/DDBJ whole genome shotgun (WGS) entry which is preliminary data.</text>
</comment>
<dbReference type="EMBL" id="JBHSPH010000020">
    <property type="protein sequence ID" value="MFC5865496.1"/>
    <property type="molecule type" value="Genomic_DNA"/>
</dbReference>
<dbReference type="InterPro" id="IPR013482">
    <property type="entry name" value="Molybde_CF_guanTrfase"/>
</dbReference>
<keyword evidence="10" id="KW-1185">Reference proteome</keyword>
<evidence type="ECO:0000256" key="4">
    <source>
        <dbReference type="ARBA" id="ARBA00022741"/>
    </source>
</evidence>
<keyword evidence="1" id="KW-0963">Cytoplasm</keyword>
<dbReference type="Gene3D" id="3.90.550.10">
    <property type="entry name" value="Spore Coat Polysaccharide Biosynthesis Protein SpsA, Chain A"/>
    <property type="match status" value="1"/>
</dbReference>
<name>A0ABW1EMK0_9BACT</name>
<keyword evidence="3" id="KW-0479">Metal-binding</keyword>
<dbReference type="InterPro" id="IPR025877">
    <property type="entry name" value="MobA-like_NTP_Trfase"/>
</dbReference>
<protein>
    <submittedName>
        <fullName evidence="9">Molybdenum cofactor guanylyltransferase</fullName>
    </submittedName>
</protein>
<organism evidence="9 10">
    <name type="scientific">Acidicapsa dinghuensis</name>
    <dbReference type="NCBI Taxonomy" id="2218256"/>
    <lineage>
        <taxon>Bacteria</taxon>
        <taxon>Pseudomonadati</taxon>
        <taxon>Acidobacteriota</taxon>
        <taxon>Terriglobia</taxon>
        <taxon>Terriglobales</taxon>
        <taxon>Acidobacteriaceae</taxon>
        <taxon>Acidicapsa</taxon>
    </lineage>
</organism>
<dbReference type="CDD" id="cd02503">
    <property type="entry name" value="MobA"/>
    <property type="match status" value="1"/>
</dbReference>
<reference evidence="10" key="1">
    <citation type="journal article" date="2019" name="Int. J. Syst. Evol. Microbiol.">
        <title>The Global Catalogue of Microorganisms (GCM) 10K type strain sequencing project: providing services to taxonomists for standard genome sequencing and annotation.</title>
        <authorList>
            <consortium name="The Broad Institute Genomics Platform"/>
            <consortium name="The Broad Institute Genome Sequencing Center for Infectious Disease"/>
            <person name="Wu L."/>
            <person name="Ma J."/>
        </authorList>
    </citation>
    <scope>NUCLEOTIDE SEQUENCE [LARGE SCALE GENOMIC DNA]</scope>
    <source>
        <strain evidence="10">JCM 4087</strain>
    </source>
</reference>
<feature type="domain" description="MobA-like NTP transferase" evidence="8">
    <location>
        <begin position="13"/>
        <end position="156"/>
    </location>
</feature>
<sequence length="220" mass="23718">MSGFALEREQTAGFVLAGGRSSRMGRDKSLTLFAGAPLIETALSLLRQAGIPARIAGFRSDLSRHAEGIPDGVPDLGPLGGVCSALISSSARWNVFLPVDMPLFPDSLLVALLQRAAITNAPITAAMLGGRVQPFPVVLERPVLPLVQRRLSQGLTACYQAWRSIPAEFGVHLDAVSVESMRQCGSIEHPLRLPPVYWFQGANTREELAHLERLVLRGGF</sequence>
<dbReference type="Pfam" id="PF12804">
    <property type="entry name" value="NTP_transf_3"/>
    <property type="match status" value="1"/>
</dbReference>